<accession>A0ABU9HSQ1</accession>
<dbReference type="InterPro" id="IPR025348">
    <property type="entry name" value="DUF4252"/>
</dbReference>
<dbReference type="RefSeq" id="WP_341695517.1">
    <property type="nucleotide sequence ID" value="NZ_JBBYHR010000001.1"/>
</dbReference>
<dbReference type="EMBL" id="JBBYHR010000001">
    <property type="protein sequence ID" value="MEL1243200.1"/>
    <property type="molecule type" value="Genomic_DNA"/>
</dbReference>
<organism evidence="1 2">
    <name type="scientific">Flavobacterium arundinis</name>
    <dbReference type="NCBI Taxonomy" id="3139143"/>
    <lineage>
        <taxon>Bacteria</taxon>
        <taxon>Pseudomonadati</taxon>
        <taxon>Bacteroidota</taxon>
        <taxon>Flavobacteriia</taxon>
        <taxon>Flavobacteriales</taxon>
        <taxon>Flavobacteriaceae</taxon>
        <taxon>Flavobacterium</taxon>
    </lineage>
</organism>
<reference evidence="1 2" key="1">
    <citation type="submission" date="2024-04" db="EMBL/GenBank/DDBJ databases">
        <title>Flavobacterium sp. DGU11 16S ribosomal RNA gene Genome sequencing and assembly.</title>
        <authorList>
            <person name="Park S."/>
        </authorList>
    </citation>
    <scope>NUCLEOTIDE SEQUENCE [LARGE SCALE GENOMIC DNA]</scope>
    <source>
        <strain evidence="1 2">DGU11</strain>
    </source>
</reference>
<dbReference type="Pfam" id="PF14060">
    <property type="entry name" value="DUF4252"/>
    <property type="match status" value="1"/>
</dbReference>
<gene>
    <name evidence="1" type="ORF">AAEO56_02905</name>
</gene>
<dbReference type="PROSITE" id="PS51257">
    <property type="entry name" value="PROKAR_LIPOPROTEIN"/>
    <property type="match status" value="1"/>
</dbReference>
<sequence length="180" mass="20301">MKSSLYLFGIMLLAIASCSQEPSLQKYYVEKSETPGFITLDIAPTFIKTNEIKLTPEEKAAVESLHKFNVLMYKKDSLDVSNKKYDQELEKVRGLVKGEYEELIKINNGESGASVSTKGDDEHIEEFVVFVRNQDTGFGVVRVLGDNMTPNNVLTIVGLLQKAPMDMEQFKPLEDLMKKK</sequence>
<keyword evidence="2" id="KW-1185">Reference proteome</keyword>
<dbReference type="Proteomes" id="UP001464555">
    <property type="component" value="Unassembled WGS sequence"/>
</dbReference>
<evidence type="ECO:0000313" key="1">
    <source>
        <dbReference type="EMBL" id="MEL1243200.1"/>
    </source>
</evidence>
<comment type="caution">
    <text evidence="1">The sequence shown here is derived from an EMBL/GenBank/DDBJ whole genome shotgun (WGS) entry which is preliminary data.</text>
</comment>
<protein>
    <submittedName>
        <fullName evidence="1">DUF4252 domain-containing protein</fullName>
    </submittedName>
</protein>
<evidence type="ECO:0000313" key="2">
    <source>
        <dbReference type="Proteomes" id="UP001464555"/>
    </source>
</evidence>
<proteinExistence type="predicted"/>
<name>A0ABU9HSQ1_9FLAO</name>